<dbReference type="RefSeq" id="WP_010866783.1">
    <property type="nucleotide sequence ID" value="NC_000854.2"/>
</dbReference>
<dbReference type="GO" id="GO:0030643">
    <property type="term" value="P:intracellular phosphate ion homeostasis"/>
    <property type="evidence" value="ECO:0007669"/>
    <property type="project" value="InterPro"/>
</dbReference>
<dbReference type="PANTHER" id="PTHR42930">
    <property type="entry name" value="PHOSPHATE-SPECIFIC TRANSPORT SYSTEM ACCESSORY PROTEIN PHOU"/>
    <property type="match status" value="1"/>
</dbReference>
<dbReference type="EnsemblBacteria" id="BAA81095">
    <property type="protein sequence ID" value="BAA81095"/>
    <property type="gene ID" value="APE_2084.1"/>
</dbReference>
<dbReference type="PANTHER" id="PTHR42930:SF3">
    <property type="entry name" value="PHOSPHATE-SPECIFIC TRANSPORT SYSTEM ACCESSORY PROTEIN PHOU"/>
    <property type="match status" value="1"/>
</dbReference>
<sequence length="346" mass="37821">MDGRAAYKRRIQLTGRSTYIVSLPKEWVETWRLGRGSEVTLEVMPDGSLKIAPSASERPARRDRRVIDLRGKELDLSFVIKSVIASYLAGYDEVLLLFGDGSVDAVSKIRSIVESNILGFNVLEEGPGYIVFVSVVDHRSMEFSRALSRMARIAAEMIRDVARGLENGDRGLLDLVAERDQLVDKLYLYMARQMTMASSGRLPLKDLGVYSPAEIVHLFLAVKSIERVADHATILSVRVSASLGAGMSVENGLSSLVMEAAEGFSKSVEALIKADAGLAASIAPVLSEYRSRLESMTAQEFLRGGGSLLRYLVIDSMRRITGYSLDIAEAALDISAVREKAKSEGP</sequence>
<dbReference type="PIR" id="G72513">
    <property type="entry name" value="G72513"/>
</dbReference>
<dbReference type="SUPFAM" id="SSF109755">
    <property type="entry name" value="PhoU-like"/>
    <property type="match status" value="1"/>
</dbReference>
<reference evidence="2 3" key="1">
    <citation type="journal article" date="1999" name="DNA Res.">
        <title>Complete genome sequence of an aerobic hyper-thermophilic crenarchaeon, Aeropyrum pernix K1.</title>
        <authorList>
            <person name="Kawarabayasi Y."/>
            <person name="Hino Y."/>
            <person name="Horikawa H."/>
            <person name="Yamazaki S."/>
            <person name="Haikawa Y."/>
            <person name="Jin-no K."/>
            <person name="Takahashi M."/>
            <person name="Sekine M."/>
            <person name="Baba S."/>
            <person name="Ankai A."/>
            <person name="Kosugi H."/>
            <person name="Hosoyama A."/>
            <person name="Fukui S."/>
            <person name="Nagai Y."/>
            <person name="Nishijima K."/>
            <person name="Nakazawa H."/>
            <person name="Takamiya M."/>
            <person name="Masuda S."/>
            <person name="Funahashi T."/>
            <person name="Tanaka T."/>
            <person name="Kudoh Y."/>
            <person name="Yamazaki J."/>
            <person name="Kushida N."/>
            <person name="Oguchi A."/>
            <person name="Aoki K."/>
            <person name="Kubota K."/>
            <person name="Nakamura Y."/>
            <person name="Nomura N."/>
            <person name="Sako Y."/>
            <person name="Kikuchi H."/>
        </authorList>
    </citation>
    <scope>NUCLEOTIDE SEQUENCE [LARGE SCALE GENOMIC DNA]</scope>
    <source>
        <strain evidence="3">ATCC 700893 / DSM 11879 / JCM 9820 / NBRC 100138 / K1</strain>
    </source>
</reference>
<dbReference type="InterPro" id="IPR026022">
    <property type="entry name" value="PhoU_dom"/>
</dbReference>
<name>Q9YA54_AERPE</name>
<organism evidence="2 3">
    <name type="scientific">Aeropyrum pernix (strain ATCC 700893 / DSM 11879 / JCM 9820 / NBRC 100138 / K1)</name>
    <dbReference type="NCBI Taxonomy" id="272557"/>
    <lineage>
        <taxon>Archaea</taxon>
        <taxon>Thermoproteota</taxon>
        <taxon>Thermoprotei</taxon>
        <taxon>Desulfurococcales</taxon>
        <taxon>Desulfurococcaceae</taxon>
        <taxon>Aeropyrum</taxon>
    </lineage>
</organism>
<keyword evidence="3" id="KW-1185">Reference proteome</keyword>
<dbReference type="GeneID" id="1445180"/>
<evidence type="ECO:0000259" key="1">
    <source>
        <dbReference type="SMART" id="SM00966"/>
    </source>
</evidence>
<dbReference type="GO" id="GO:0003677">
    <property type="term" value="F:DNA binding"/>
    <property type="evidence" value="ECO:0007669"/>
    <property type="project" value="InterPro"/>
</dbReference>
<dbReference type="eggNOG" id="arCOG00318">
    <property type="taxonomic scope" value="Archaea"/>
</dbReference>
<dbReference type="Pfam" id="PF01895">
    <property type="entry name" value="PhoU"/>
    <property type="match status" value="1"/>
</dbReference>
<evidence type="ECO:0000313" key="2">
    <source>
        <dbReference type="EMBL" id="BAA81095.2"/>
    </source>
</evidence>
<dbReference type="STRING" id="272557.APE_2084.1"/>
<dbReference type="Pfam" id="PF04014">
    <property type="entry name" value="MazE_antitoxin"/>
    <property type="match status" value="1"/>
</dbReference>
<dbReference type="InterPro" id="IPR028366">
    <property type="entry name" value="PhoU"/>
</dbReference>
<evidence type="ECO:0000313" key="3">
    <source>
        <dbReference type="Proteomes" id="UP000002518"/>
    </source>
</evidence>
<gene>
    <name evidence="2" type="ordered locus">APE_2084.1</name>
</gene>
<feature type="domain" description="SpoVT-AbrB" evidence="1">
    <location>
        <begin position="13"/>
        <end position="59"/>
    </location>
</feature>
<dbReference type="AlphaFoldDB" id="Q9YA54"/>
<dbReference type="SMART" id="SM00966">
    <property type="entry name" value="SpoVT_AbrB"/>
    <property type="match status" value="1"/>
</dbReference>
<dbReference type="Proteomes" id="UP000002518">
    <property type="component" value="Chromosome"/>
</dbReference>
<dbReference type="EMBL" id="BA000002">
    <property type="protein sequence ID" value="BAA81095.2"/>
    <property type="molecule type" value="Genomic_DNA"/>
</dbReference>
<dbReference type="GO" id="GO:0045936">
    <property type="term" value="P:negative regulation of phosphate metabolic process"/>
    <property type="evidence" value="ECO:0007669"/>
    <property type="project" value="InterPro"/>
</dbReference>
<proteinExistence type="predicted"/>
<dbReference type="KEGG" id="ape:APE_2084.1"/>
<accession>Q9YA54</accession>
<dbReference type="InterPro" id="IPR038078">
    <property type="entry name" value="PhoU-like_sf"/>
</dbReference>
<dbReference type="Gene3D" id="1.20.58.220">
    <property type="entry name" value="Phosphate transport system protein phou homolog 2, domain 2"/>
    <property type="match status" value="1"/>
</dbReference>
<dbReference type="InterPro" id="IPR007159">
    <property type="entry name" value="SpoVT-AbrB_dom"/>
</dbReference>
<protein>
    <recommendedName>
        <fullName evidence="1">SpoVT-AbrB domain-containing protein</fullName>
    </recommendedName>
</protein>